<protein>
    <submittedName>
        <fullName evidence="2">Uncharacterized protein</fullName>
    </submittedName>
</protein>
<name>A0A4E0QKN9_9GAMM</name>
<organism evidence="2 3">
    <name type="scientific">Candidatus Thiomargarita nelsonii</name>
    <dbReference type="NCBI Taxonomy" id="1003181"/>
    <lineage>
        <taxon>Bacteria</taxon>
        <taxon>Pseudomonadati</taxon>
        <taxon>Pseudomonadota</taxon>
        <taxon>Gammaproteobacteria</taxon>
        <taxon>Thiotrichales</taxon>
        <taxon>Thiotrichaceae</taxon>
        <taxon>Thiomargarita</taxon>
    </lineage>
</organism>
<gene>
    <name evidence="2" type="ORF">PN36_33910</name>
</gene>
<evidence type="ECO:0000256" key="1">
    <source>
        <dbReference type="SAM" id="Phobius"/>
    </source>
</evidence>
<evidence type="ECO:0000313" key="2">
    <source>
        <dbReference type="EMBL" id="TGO01949.1"/>
    </source>
</evidence>
<proteinExistence type="predicted"/>
<reference evidence="2 3" key="1">
    <citation type="journal article" date="2016" name="Front. Microbiol.">
        <title>Single-Cell (Meta-)Genomics of a Dimorphic Candidatus Thiomargarita nelsonii Reveals Genomic Plasticity.</title>
        <authorList>
            <person name="Flood B.E."/>
            <person name="Fliss P."/>
            <person name="Jones D.S."/>
            <person name="Dick G.J."/>
            <person name="Jain S."/>
            <person name="Kaster A.K."/>
            <person name="Winkel M."/>
            <person name="Mussmann M."/>
            <person name="Bailey J."/>
        </authorList>
    </citation>
    <scope>NUCLEOTIDE SEQUENCE [LARGE SCALE GENOMIC DNA]</scope>
    <source>
        <strain evidence="2">Hydrate Ridge</strain>
    </source>
</reference>
<keyword evidence="1" id="KW-1133">Transmembrane helix</keyword>
<keyword evidence="3" id="KW-1185">Reference proteome</keyword>
<keyword evidence="1" id="KW-0472">Membrane</keyword>
<keyword evidence="1" id="KW-0812">Transmembrane</keyword>
<dbReference type="AlphaFoldDB" id="A0A4E0QKN9"/>
<accession>A0A4E0QKN9</accession>
<dbReference type="EMBL" id="JSZA02000373">
    <property type="protein sequence ID" value="TGO01949.1"/>
    <property type="molecule type" value="Genomic_DNA"/>
</dbReference>
<sequence>MAVIKLQNVGKTYTHYAHGIDRLLEIMTHRPRHQAFTALHPMNLEVLASVGCVLGTNKVLQSWEQGINKHRKGSAACNLKMMLNKFAPAASFGLILICVASVGCVPRTEINRYV</sequence>
<feature type="transmembrane region" description="Helical" evidence="1">
    <location>
        <begin position="86"/>
        <end position="105"/>
    </location>
</feature>
<comment type="caution">
    <text evidence="2">The sequence shown here is derived from an EMBL/GenBank/DDBJ whole genome shotgun (WGS) entry which is preliminary data.</text>
</comment>
<evidence type="ECO:0000313" key="3">
    <source>
        <dbReference type="Proteomes" id="UP000030428"/>
    </source>
</evidence>
<dbReference type="Proteomes" id="UP000030428">
    <property type="component" value="Unassembled WGS sequence"/>
</dbReference>